<sequence length="205" mass="23767">MHKRREREREMEEIRVAALCYYRDSPPEIKQMAQDQFNSMDRNEDGKISITEFKEYLVGEKYGNNNNNYSKLFEELDRDNNGFLDFDEAIVFFYISTARLVICGGCGILIKEIYFTCMECFCDRSLDEYNLCCDCYASKKGRHENHKKFVDNFAALQLLRNKIEKKSSTELQSNASGKKIAVVVAKSVLRHVVIHTAVATFCSIM</sequence>
<dbReference type="CDD" id="cd00051">
    <property type="entry name" value="EFh"/>
    <property type="match status" value="1"/>
</dbReference>
<dbReference type="RefSeq" id="XP_010256259.1">
    <property type="nucleotide sequence ID" value="XM_010257957.2"/>
</dbReference>
<reference evidence="4" key="1">
    <citation type="submission" date="2025-08" db="UniProtKB">
        <authorList>
            <consortium name="RefSeq"/>
        </authorList>
    </citation>
    <scope>IDENTIFICATION</scope>
</reference>
<dbReference type="SUPFAM" id="SSF57850">
    <property type="entry name" value="RING/U-box"/>
    <property type="match status" value="1"/>
</dbReference>
<dbReference type="Pfam" id="PF13833">
    <property type="entry name" value="EF-hand_8"/>
    <property type="match status" value="1"/>
</dbReference>
<feature type="domain" description="EF-hand" evidence="2">
    <location>
        <begin position="28"/>
        <end position="63"/>
    </location>
</feature>
<dbReference type="GO" id="GO:0005783">
    <property type="term" value="C:endoplasmic reticulum"/>
    <property type="evidence" value="ECO:0000318"/>
    <property type="project" value="GO_Central"/>
</dbReference>
<dbReference type="GeneID" id="104596703"/>
<feature type="domain" description="EF-hand" evidence="2">
    <location>
        <begin position="64"/>
        <end position="99"/>
    </location>
</feature>
<evidence type="ECO:0000313" key="3">
    <source>
        <dbReference type="Proteomes" id="UP000189703"/>
    </source>
</evidence>
<dbReference type="SMART" id="SM00054">
    <property type="entry name" value="EFh"/>
    <property type="match status" value="2"/>
</dbReference>
<dbReference type="OMA" id="DNHMLLR"/>
<dbReference type="STRING" id="4432.A0A1U7ZRZ2"/>
<accession>A0A1U7ZRZ2</accession>
<dbReference type="InParanoid" id="A0A1U7ZRZ2"/>
<dbReference type="InterPro" id="IPR002048">
    <property type="entry name" value="EF_hand_dom"/>
</dbReference>
<dbReference type="eggNOG" id="ENOG502S5GN">
    <property type="taxonomic scope" value="Eukaryota"/>
</dbReference>
<dbReference type="SUPFAM" id="SSF47473">
    <property type="entry name" value="EF-hand"/>
    <property type="match status" value="1"/>
</dbReference>
<dbReference type="PROSITE" id="PS50222">
    <property type="entry name" value="EF_HAND_2"/>
    <property type="match status" value="2"/>
</dbReference>
<dbReference type="Proteomes" id="UP000189703">
    <property type="component" value="Unplaced"/>
</dbReference>
<dbReference type="KEGG" id="nnu:104596703"/>
<organism evidence="3 4">
    <name type="scientific">Nelumbo nucifera</name>
    <name type="common">Sacred lotus</name>
    <dbReference type="NCBI Taxonomy" id="4432"/>
    <lineage>
        <taxon>Eukaryota</taxon>
        <taxon>Viridiplantae</taxon>
        <taxon>Streptophyta</taxon>
        <taxon>Embryophyta</taxon>
        <taxon>Tracheophyta</taxon>
        <taxon>Spermatophyta</taxon>
        <taxon>Magnoliopsida</taxon>
        <taxon>Proteales</taxon>
        <taxon>Nelumbonaceae</taxon>
        <taxon>Nelumbo</taxon>
    </lineage>
</organism>
<dbReference type="GO" id="GO:0005509">
    <property type="term" value="F:calcium ion binding"/>
    <property type="evidence" value="ECO:0000318"/>
    <property type="project" value="GO_Central"/>
</dbReference>
<protein>
    <submittedName>
        <fullName evidence="4">Uncharacterized protein LOC104596703</fullName>
    </submittedName>
</protein>
<dbReference type="AlphaFoldDB" id="A0A1U7ZRZ2"/>
<dbReference type="InterPro" id="IPR018247">
    <property type="entry name" value="EF_Hand_1_Ca_BS"/>
</dbReference>
<dbReference type="Gene3D" id="1.10.238.10">
    <property type="entry name" value="EF-hand"/>
    <property type="match status" value="1"/>
</dbReference>
<evidence type="ECO:0000259" key="2">
    <source>
        <dbReference type="PROSITE" id="PS50222"/>
    </source>
</evidence>
<dbReference type="PROSITE" id="PS00018">
    <property type="entry name" value="EF_HAND_1"/>
    <property type="match status" value="1"/>
</dbReference>
<dbReference type="InterPro" id="IPR011992">
    <property type="entry name" value="EF-hand-dom_pair"/>
</dbReference>
<evidence type="ECO:0000256" key="1">
    <source>
        <dbReference type="ARBA" id="ARBA00022837"/>
    </source>
</evidence>
<gene>
    <name evidence="4" type="primary">LOC104596703</name>
</gene>
<name>A0A1U7ZRZ2_NELNU</name>
<keyword evidence="3" id="KW-1185">Reference proteome</keyword>
<proteinExistence type="predicted"/>
<keyword evidence="1" id="KW-0106">Calcium</keyword>
<dbReference type="Pfam" id="PF13202">
    <property type="entry name" value="EF-hand_5"/>
    <property type="match status" value="1"/>
</dbReference>
<evidence type="ECO:0000313" key="4">
    <source>
        <dbReference type="RefSeq" id="XP_010256259.1"/>
    </source>
</evidence>
<dbReference type="OrthoDB" id="8785703at2759"/>